<protein>
    <submittedName>
        <fullName evidence="1">Membrane dipeptidase</fullName>
    </submittedName>
</protein>
<dbReference type="EMBL" id="VULR01000015">
    <property type="protein sequence ID" value="MSS44032.1"/>
    <property type="molecule type" value="Genomic_DNA"/>
</dbReference>
<comment type="caution">
    <text evidence="1">The sequence shown here is derived from an EMBL/GenBank/DDBJ whole genome shotgun (WGS) entry which is preliminary data.</text>
</comment>
<dbReference type="AlphaFoldDB" id="A0A844FJB2"/>
<dbReference type="InterPro" id="IPR008257">
    <property type="entry name" value="Pept_M19"/>
</dbReference>
<dbReference type="PROSITE" id="PS51365">
    <property type="entry name" value="RENAL_DIPEPTIDASE_2"/>
    <property type="match status" value="1"/>
</dbReference>
<dbReference type="PANTHER" id="PTHR10443:SF12">
    <property type="entry name" value="DIPEPTIDASE"/>
    <property type="match status" value="1"/>
</dbReference>
<dbReference type="PANTHER" id="PTHR10443">
    <property type="entry name" value="MICROSOMAL DIPEPTIDASE"/>
    <property type="match status" value="1"/>
</dbReference>
<dbReference type="Pfam" id="PF01244">
    <property type="entry name" value="Peptidase_M19"/>
    <property type="match status" value="1"/>
</dbReference>
<name>A0A844FJB2_9FIRM</name>
<dbReference type="CDD" id="cd01301">
    <property type="entry name" value="rDP_like"/>
    <property type="match status" value="1"/>
</dbReference>
<dbReference type="GO" id="GO:0006508">
    <property type="term" value="P:proteolysis"/>
    <property type="evidence" value="ECO:0007669"/>
    <property type="project" value="InterPro"/>
</dbReference>
<organism evidence="1 2">
    <name type="scientific">Anaerosalibacter bizertensis</name>
    <dbReference type="NCBI Taxonomy" id="932217"/>
    <lineage>
        <taxon>Bacteria</taxon>
        <taxon>Bacillati</taxon>
        <taxon>Bacillota</taxon>
        <taxon>Tissierellia</taxon>
        <taxon>Tissierellales</taxon>
        <taxon>Sporanaerobacteraceae</taxon>
        <taxon>Anaerosalibacter</taxon>
    </lineage>
</organism>
<gene>
    <name evidence="1" type="ORF">FYJ27_09890</name>
</gene>
<proteinExistence type="predicted"/>
<dbReference type="Gene3D" id="3.20.20.140">
    <property type="entry name" value="Metal-dependent hydrolases"/>
    <property type="match status" value="1"/>
</dbReference>
<accession>A0A844FJB2</accession>
<reference evidence="1 2" key="1">
    <citation type="submission" date="2019-08" db="EMBL/GenBank/DDBJ databases">
        <title>In-depth cultivation of the pig gut microbiome towards novel bacterial diversity and tailored functional studies.</title>
        <authorList>
            <person name="Wylensek D."/>
            <person name="Hitch T.C.A."/>
            <person name="Clavel T."/>
        </authorList>
    </citation>
    <scope>NUCLEOTIDE SEQUENCE [LARGE SCALE GENOMIC DNA]</scope>
    <source>
        <strain evidence="1 2">Med78-601-WT-4W-RMD-3</strain>
    </source>
</reference>
<evidence type="ECO:0000313" key="1">
    <source>
        <dbReference type="EMBL" id="MSS44032.1"/>
    </source>
</evidence>
<evidence type="ECO:0000313" key="2">
    <source>
        <dbReference type="Proteomes" id="UP000462760"/>
    </source>
</evidence>
<dbReference type="InterPro" id="IPR032466">
    <property type="entry name" value="Metal_Hydrolase"/>
</dbReference>
<dbReference type="RefSeq" id="WP_154484707.1">
    <property type="nucleotide sequence ID" value="NZ_VULR01000015.1"/>
</dbReference>
<sequence length="323" mass="36638">MIFDCHGDIWTDVTVQRDNGMKDVIKNRHLNRFNSGNIIGGIFVLWIDPPHDKNPKKRLVEMISATSTEIMGNQDILRIILGKGDFDKALEEKKLAVIIGLEGLSGIGDNIDLLNALYMFGVRHASLTWNEENLLATGVRGNPERGVTALGEKAIHLMEKLGIIIDVSHANDKTFWDVYEKTTKPFIASHSNCRALCNVKRNLSDEQLKAISERGGLVGLNSFNEFVHLDKDKQDLKHLVDHLDHMVDIMGIDHICFGFDFFDFLENNTTDDFVEGDTIGTKDFENASKTHNLIAEMKKRGYSEEDIEKVSYKNFYRIIEELL</sequence>
<dbReference type="GO" id="GO:0070573">
    <property type="term" value="F:metallodipeptidase activity"/>
    <property type="evidence" value="ECO:0007669"/>
    <property type="project" value="InterPro"/>
</dbReference>
<dbReference type="Proteomes" id="UP000462760">
    <property type="component" value="Unassembled WGS sequence"/>
</dbReference>
<dbReference type="SUPFAM" id="SSF51556">
    <property type="entry name" value="Metallo-dependent hydrolases"/>
    <property type="match status" value="1"/>
</dbReference>
<dbReference type="OrthoDB" id="9804920at2"/>